<keyword evidence="3" id="KW-0813">Transport</keyword>
<dbReference type="InterPro" id="IPR003593">
    <property type="entry name" value="AAA+_ATPase"/>
</dbReference>
<dbReference type="Gene3D" id="3.40.50.300">
    <property type="entry name" value="P-loop containing nucleotide triphosphate hydrolases"/>
    <property type="match status" value="1"/>
</dbReference>
<evidence type="ECO:0000256" key="5">
    <source>
        <dbReference type="ARBA" id="ARBA00022519"/>
    </source>
</evidence>
<keyword evidence="8" id="KW-1278">Translocase</keyword>
<evidence type="ECO:0000313" key="11">
    <source>
        <dbReference type="EMBL" id="QLH16571.1"/>
    </source>
</evidence>
<comment type="similarity">
    <text evidence="2">Belongs to the ABC transporter superfamily.</text>
</comment>
<dbReference type="InterPro" id="IPR017871">
    <property type="entry name" value="ABC_transporter-like_CS"/>
</dbReference>
<dbReference type="PROSITE" id="PS00211">
    <property type="entry name" value="ABC_TRANSPORTER_1"/>
    <property type="match status" value="1"/>
</dbReference>
<gene>
    <name evidence="11" type="ORF">HYQ43_20265</name>
</gene>
<evidence type="ECO:0000256" key="1">
    <source>
        <dbReference type="ARBA" id="ARBA00004417"/>
    </source>
</evidence>
<dbReference type="PROSITE" id="PS50893">
    <property type="entry name" value="ABC_TRANSPORTER_2"/>
    <property type="match status" value="1"/>
</dbReference>
<accession>A0A7H9C3B4</accession>
<dbReference type="FunFam" id="3.40.50.300:FF:000016">
    <property type="entry name" value="Oligopeptide ABC transporter ATP-binding component"/>
    <property type="match status" value="1"/>
</dbReference>
<dbReference type="GO" id="GO:0005886">
    <property type="term" value="C:plasma membrane"/>
    <property type="evidence" value="ECO:0007669"/>
    <property type="project" value="UniProtKB-SubCell"/>
</dbReference>
<feature type="domain" description="ABC transporter" evidence="10">
    <location>
        <begin position="18"/>
        <end position="268"/>
    </location>
</feature>
<dbReference type="AlphaFoldDB" id="A0A7H9C3B4"/>
<dbReference type="Pfam" id="PF08352">
    <property type="entry name" value="oligo_HPY"/>
    <property type="match status" value="1"/>
</dbReference>
<organism evidence="11 12">
    <name type="scientific">Paracoccus pantotrophus</name>
    <name type="common">Thiosphaera pantotropha</name>
    <dbReference type="NCBI Taxonomy" id="82367"/>
    <lineage>
        <taxon>Bacteria</taxon>
        <taxon>Pseudomonadati</taxon>
        <taxon>Pseudomonadota</taxon>
        <taxon>Alphaproteobacteria</taxon>
        <taxon>Rhodobacterales</taxon>
        <taxon>Paracoccaceae</taxon>
        <taxon>Paracoccus</taxon>
    </lineage>
</organism>
<dbReference type="InterPro" id="IPR027417">
    <property type="entry name" value="P-loop_NTPase"/>
</dbReference>
<keyword evidence="5" id="KW-0997">Cell inner membrane</keyword>
<dbReference type="GO" id="GO:0015833">
    <property type="term" value="P:peptide transport"/>
    <property type="evidence" value="ECO:0007669"/>
    <property type="project" value="InterPro"/>
</dbReference>
<dbReference type="SMART" id="SM00382">
    <property type="entry name" value="AAA"/>
    <property type="match status" value="1"/>
</dbReference>
<dbReference type="InterPro" id="IPR013563">
    <property type="entry name" value="Oligopep_ABC_C"/>
</dbReference>
<protein>
    <submittedName>
        <fullName evidence="11">ABC transporter ATP-binding protein</fullName>
    </submittedName>
</protein>
<dbReference type="PANTHER" id="PTHR43297">
    <property type="entry name" value="OLIGOPEPTIDE TRANSPORT ATP-BINDING PROTEIN APPD"/>
    <property type="match status" value="1"/>
</dbReference>
<keyword evidence="11" id="KW-0614">Plasmid</keyword>
<evidence type="ECO:0000313" key="12">
    <source>
        <dbReference type="Proteomes" id="UP000509322"/>
    </source>
</evidence>
<dbReference type="InterPro" id="IPR003439">
    <property type="entry name" value="ABC_transporter-like_ATP-bd"/>
</dbReference>
<keyword evidence="6" id="KW-0547">Nucleotide-binding</keyword>
<evidence type="ECO:0000256" key="9">
    <source>
        <dbReference type="ARBA" id="ARBA00023136"/>
    </source>
</evidence>
<keyword evidence="7 11" id="KW-0067">ATP-binding</keyword>
<dbReference type="InterPro" id="IPR050388">
    <property type="entry name" value="ABC_Ni/Peptide_Import"/>
</dbReference>
<dbReference type="NCBIfam" id="TIGR01727">
    <property type="entry name" value="oligo_HPY"/>
    <property type="match status" value="1"/>
</dbReference>
<proteinExistence type="inferred from homology"/>
<evidence type="ECO:0000256" key="6">
    <source>
        <dbReference type="ARBA" id="ARBA00022741"/>
    </source>
</evidence>
<evidence type="ECO:0000256" key="7">
    <source>
        <dbReference type="ARBA" id="ARBA00022840"/>
    </source>
</evidence>
<name>A0A7H9C3B4_PARPN</name>
<keyword evidence="9" id="KW-0472">Membrane</keyword>
<evidence type="ECO:0000256" key="2">
    <source>
        <dbReference type="ARBA" id="ARBA00005417"/>
    </source>
</evidence>
<evidence type="ECO:0000256" key="3">
    <source>
        <dbReference type="ARBA" id="ARBA00022448"/>
    </source>
</evidence>
<dbReference type="Proteomes" id="UP000509322">
    <property type="component" value="Plasmid unnamed1"/>
</dbReference>
<sequence length="343" mass="37999">MTAVSAQALPQADPSELLRVRGLTTRFHLHKKAVTAVDGISFDLKRGEVVAIVGESGCGKSITAFSIMGLLSPPGRVDSGEILFEGRNLAKLSREEMRDIQGNRISMIFQEPLTSLNPLLTIGFQLDEPIRAHLKLGKAAARERSLEMLRKVGMPRPEAVHASYPHELSGGMRQRVMIAMALSCNPSLLIADEPTTALDVTIQAQILELMKDLRNELQMTIVLITHDLGVVAEMADRVIVMYGGQIVEQGDTFSLFRNPSHPYTQGLLNSTPNIHELKDKLEPIKGTVPPLTNMPHGCRFHPRCPHAFEKCVSAAPGWVDLHDDHQMRCWLPEKKERSLHEHG</sequence>
<evidence type="ECO:0000259" key="10">
    <source>
        <dbReference type="PROSITE" id="PS50893"/>
    </source>
</evidence>
<evidence type="ECO:0000256" key="8">
    <source>
        <dbReference type="ARBA" id="ARBA00022967"/>
    </source>
</evidence>
<dbReference type="GO" id="GO:0016887">
    <property type="term" value="F:ATP hydrolysis activity"/>
    <property type="evidence" value="ECO:0007669"/>
    <property type="project" value="InterPro"/>
</dbReference>
<evidence type="ECO:0000256" key="4">
    <source>
        <dbReference type="ARBA" id="ARBA00022475"/>
    </source>
</evidence>
<dbReference type="PANTHER" id="PTHR43297:SF14">
    <property type="entry name" value="ATPASE AAA-TYPE CORE DOMAIN-CONTAINING PROTEIN"/>
    <property type="match status" value="1"/>
</dbReference>
<dbReference type="CDD" id="cd03257">
    <property type="entry name" value="ABC_NikE_OppD_transporters"/>
    <property type="match status" value="1"/>
</dbReference>
<dbReference type="Pfam" id="PF00005">
    <property type="entry name" value="ABC_tran"/>
    <property type="match status" value="1"/>
</dbReference>
<comment type="subcellular location">
    <subcellularLocation>
        <location evidence="1">Cell inner membrane</location>
        <topology evidence="1">Peripheral membrane protein</topology>
    </subcellularLocation>
</comment>
<dbReference type="GO" id="GO:0005524">
    <property type="term" value="F:ATP binding"/>
    <property type="evidence" value="ECO:0007669"/>
    <property type="project" value="UniProtKB-KW"/>
</dbReference>
<keyword evidence="4" id="KW-1003">Cell membrane</keyword>
<reference evidence="11 12" key="1">
    <citation type="submission" date="2020-07" db="EMBL/GenBank/DDBJ databases">
        <title>The complete genome of Paracoccus pantotrophus ACCC 10489.</title>
        <authorList>
            <person name="Si Y."/>
        </authorList>
    </citation>
    <scope>NUCLEOTIDE SEQUENCE [LARGE SCALE GENOMIC DNA]</scope>
    <source>
        <strain evidence="11 12">ACCC10489</strain>
        <plasmid evidence="11 12">unnamed1</plasmid>
    </source>
</reference>
<dbReference type="RefSeq" id="WP_074991099.1">
    <property type="nucleotide sequence ID" value="NZ_CP058691.1"/>
</dbReference>
<dbReference type="EMBL" id="CP058691">
    <property type="protein sequence ID" value="QLH16571.1"/>
    <property type="molecule type" value="Genomic_DNA"/>
</dbReference>
<dbReference type="SUPFAM" id="SSF52540">
    <property type="entry name" value="P-loop containing nucleoside triphosphate hydrolases"/>
    <property type="match status" value="1"/>
</dbReference>
<dbReference type="GO" id="GO:0055085">
    <property type="term" value="P:transmembrane transport"/>
    <property type="evidence" value="ECO:0007669"/>
    <property type="project" value="UniProtKB-ARBA"/>
</dbReference>
<geneLocation type="plasmid" evidence="11 12">
    <name>unnamed1</name>
</geneLocation>